<dbReference type="GO" id="GO:0005634">
    <property type="term" value="C:nucleus"/>
    <property type="evidence" value="ECO:0007669"/>
    <property type="project" value="UniProtKB-SubCell"/>
</dbReference>
<dbReference type="Pfam" id="PF00752">
    <property type="entry name" value="XPG_N"/>
    <property type="match status" value="1"/>
</dbReference>
<feature type="domain" description="XPG N-terminal" evidence="14">
    <location>
        <begin position="1"/>
        <end position="98"/>
    </location>
</feature>
<dbReference type="InterPro" id="IPR008918">
    <property type="entry name" value="HhH2"/>
</dbReference>
<dbReference type="InterPro" id="IPR019974">
    <property type="entry name" value="XPG_CS"/>
</dbReference>
<evidence type="ECO:0000256" key="5">
    <source>
        <dbReference type="ARBA" id="ARBA00022723"/>
    </source>
</evidence>
<evidence type="ECO:0000256" key="7">
    <source>
        <dbReference type="ARBA" id="ARBA00022763"/>
    </source>
</evidence>
<dbReference type="CDD" id="cd09868">
    <property type="entry name" value="PIN_XPG_RAD2"/>
    <property type="match status" value="2"/>
</dbReference>
<evidence type="ECO:0000259" key="13">
    <source>
        <dbReference type="SMART" id="SM00484"/>
    </source>
</evidence>
<dbReference type="InterPro" id="IPR036279">
    <property type="entry name" value="5-3_exonuclease_C_sf"/>
</dbReference>
<dbReference type="GO" id="GO:0016788">
    <property type="term" value="F:hydrolase activity, acting on ester bonds"/>
    <property type="evidence" value="ECO:0007669"/>
    <property type="project" value="InterPro"/>
</dbReference>
<feature type="region of interest" description="Disordered" evidence="12">
    <location>
        <begin position="1151"/>
        <end position="1291"/>
    </location>
</feature>
<feature type="compositionally biased region" description="Polar residues" evidence="12">
    <location>
        <begin position="1184"/>
        <end position="1201"/>
    </location>
</feature>
<dbReference type="InterPro" id="IPR006085">
    <property type="entry name" value="XPG_DNA_repair_N"/>
</dbReference>
<dbReference type="Pfam" id="PF00867">
    <property type="entry name" value="XPG_I"/>
    <property type="match status" value="1"/>
</dbReference>
<dbReference type="InterPro" id="IPR006084">
    <property type="entry name" value="XPG/Rad2"/>
</dbReference>
<evidence type="ECO:0000256" key="3">
    <source>
        <dbReference type="ARBA" id="ARBA00005283"/>
    </source>
</evidence>
<comment type="similarity">
    <text evidence="3">Belongs to the XPG/RAD2 endonuclease family. XPG subfamily.</text>
</comment>
<feature type="compositionally biased region" description="Basic and acidic residues" evidence="12">
    <location>
        <begin position="1164"/>
        <end position="1177"/>
    </location>
</feature>
<dbReference type="Gene3D" id="1.10.150.20">
    <property type="entry name" value="5' to 3' exonuclease, C-terminal subdomain"/>
    <property type="match status" value="1"/>
</dbReference>
<evidence type="ECO:0008006" key="17">
    <source>
        <dbReference type="Google" id="ProtNLM"/>
    </source>
</evidence>
<dbReference type="FunFam" id="3.40.50.1010:FF:000031">
    <property type="entry name" value="DNA repair protein UVH3"/>
    <property type="match status" value="1"/>
</dbReference>
<dbReference type="SMART" id="SM00279">
    <property type="entry name" value="HhH2"/>
    <property type="match status" value="1"/>
</dbReference>
<dbReference type="PROSITE" id="PS00841">
    <property type="entry name" value="XPG_1"/>
    <property type="match status" value="1"/>
</dbReference>
<dbReference type="InterPro" id="IPR001044">
    <property type="entry name" value="XPG/Rad2_eukaryotes"/>
</dbReference>
<comment type="cofactor">
    <cofactor evidence="1">
        <name>Mg(2+)</name>
        <dbReference type="ChEBI" id="CHEBI:18420"/>
    </cofactor>
</comment>
<dbReference type="FunFam" id="1.10.150.20:FF:000050">
    <property type="entry name" value="DNA repair protein UVH3"/>
    <property type="match status" value="1"/>
</dbReference>
<keyword evidence="9" id="KW-0460">Magnesium</keyword>
<dbReference type="GO" id="GO:0004520">
    <property type="term" value="F:DNA endonuclease activity"/>
    <property type="evidence" value="ECO:0007669"/>
    <property type="project" value="TreeGrafter"/>
</dbReference>
<keyword evidence="10" id="KW-0234">DNA repair</keyword>
<dbReference type="FunFam" id="3.40.50.1010:FF:000029">
    <property type="entry name" value="DNA repair protein UVH3"/>
    <property type="match status" value="1"/>
</dbReference>
<dbReference type="Proteomes" id="UP000594263">
    <property type="component" value="Unplaced"/>
</dbReference>
<keyword evidence="11" id="KW-0539">Nucleus</keyword>
<evidence type="ECO:0000256" key="12">
    <source>
        <dbReference type="SAM" id="MobiDB-lite"/>
    </source>
</evidence>
<comment type="subcellular location">
    <subcellularLocation>
        <location evidence="2">Nucleus</location>
    </subcellularLocation>
</comment>
<dbReference type="SMART" id="SM00485">
    <property type="entry name" value="XPGN"/>
    <property type="match status" value="1"/>
</dbReference>
<dbReference type="GO" id="GO:0006289">
    <property type="term" value="P:nucleotide-excision repair"/>
    <property type="evidence" value="ECO:0007669"/>
    <property type="project" value="InterPro"/>
</dbReference>
<dbReference type="PRINTS" id="PR00853">
    <property type="entry name" value="XPGRADSUPER"/>
</dbReference>
<dbReference type="SUPFAM" id="SSF88723">
    <property type="entry name" value="PIN domain-like"/>
    <property type="match status" value="1"/>
</dbReference>
<evidence type="ECO:0000256" key="6">
    <source>
        <dbReference type="ARBA" id="ARBA00022759"/>
    </source>
</evidence>
<dbReference type="Gene3D" id="3.40.50.1010">
    <property type="entry name" value="5'-nuclease"/>
    <property type="match status" value="2"/>
</dbReference>
<feature type="compositionally biased region" description="Basic and acidic residues" evidence="12">
    <location>
        <begin position="1278"/>
        <end position="1289"/>
    </location>
</feature>
<evidence type="ECO:0000256" key="10">
    <source>
        <dbReference type="ARBA" id="ARBA00023204"/>
    </source>
</evidence>
<dbReference type="InterPro" id="IPR006086">
    <property type="entry name" value="XPG-I_dom"/>
</dbReference>
<keyword evidence="5" id="KW-0479">Metal-binding</keyword>
<accession>A0A7N0UPT8</accession>
<name>A0A7N0UPT8_KALFE</name>
<dbReference type="EnsemblPlants" id="Kaladp0076s0242.1.v1.1">
    <property type="protein sequence ID" value="Kaladp0076s0242.1.v1.1"/>
    <property type="gene ID" value="Kaladp0076s0242.v1.1"/>
</dbReference>
<keyword evidence="4" id="KW-0540">Nuclease</keyword>
<dbReference type="SUPFAM" id="SSF47807">
    <property type="entry name" value="5' to 3' exonuclease, C-terminal subdomain"/>
    <property type="match status" value="1"/>
</dbReference>
<keyword evidence="7" id="KW-0227">DNA damage</keyword>
<evidence type="ECO:0000259" key="14">
    <source>
        <dbReference type="SMART" id="SM00485"/>
    </source>
</evidence>
<evidence type="ECO:0000313" key="15">
    <source>
        <dbReference type="EnsemblPlants" id="Kaladp0076s0242.1.v1.1"/>
    </source>
</evidence>
<protein>
    <recommendedName>
        <fullName evidence="17">DNA repair protein UVH3</fullName>
    </recommendedName>
</protein>
<dbReference type="InterPro" id="IPR029060">
    <property type="entry name" value="PIN-like_dom_sf"/>
</dbReference>
<evidence type="ECO:0000313" key="16">
    <source>
        <dbReference type="Proteomes" id="UP000594263"/>
    </source>
</evidence>
<feature type="domain" description="XPG-I" evidence="13">
    <location>
        <begin position="849"/>
        <end position="918"/>
    </location>
</feature>
<dbReference type="PANTHER" id="PTHR16171:SF7">
    <property type="entry name" value="DNA REPAIR PROTEIN RAD2"/>
    <property type="match status" value="1"/>
</dbReference>
<evidence type="ECO:0000256" key="1">
    <source>
        <dbReference type="ARBA" id="ARBA00001946"/>
    </source>
</evidence>
<dbReference type="Gramene" id="Kaladp0076s0242.1.v1.1">
    <property type="protein sequence ID" value="Kaladp0076s0242.1.v1.1"/>
    <property type="gene ID" value="Kaladp0076s0242.v1.1"/>
</dbReference>
<dbReference type="SMART" id="SM00484">
    <property type="entry name" value="XPGI"/>
    <property type="match status" value="1"/>
</dbReference>
<dbReference type="GO" id="GO:0046872">
    <property type="term" value="F:metal ion binding"/>
    <property type="evidence" value="ECO:0007669"/>
    <property type="project" value="UniProtKB-KW"/>
</dbReference>
<keyword evidence="16" id="KW-1185">Reference proteome</keyword>
<organism evidence="15 16">
    <name type="scientific">Kalanchoe fedtschenkoi</name>
    <name type="common">Lavender scallops</name>
    <name type="synonym">South American air plant</name>
    <dbReference type="NCBI Taxonomy" id="63787"/>
    <lineage>
        <taxon>Eukaryota</taxon>
        <taxon>Viridiplantae</taxon>
        <taxon>Streptophyta</taxon>
        <taxon>Embryophyta</taxon>
        <taxon>Tracheophyta</taxon>
        <taxon>Spermatophyta</taxon>
        <taxon>Magnoliopsida</taxon>
        <taxon>eudicotyledons</taxon>
        <taxon>Gunneridae</taxon>
        <taxon>Pentapetalae</taxon>
        <taxon>Saxifragales</taxon>
        <taxon>Crassulaceae</taxon>
        <taxon>Kalanchoe</taxon>
    </lineage>
</organism>
<reference evidence="15" key="1">
    <citation type="submission" date="2021-01" db="UniProtKB">
        <authorList>
            <consortium name="EnsemblPlants"/>
        </authorList>
    </citation>
    <scope>IDENTIFICATION</scope>
</reference>
<evidence type="ECO:0000256" key="11">
    <source>
        <dbReference type="ARBA" id="ARBA00023242"/>
    </source>
</evidence>
<evidence type="ECO:0000256" key="2">
    <source>
        <dbReference type="ARBA" id="ARBA00004123"/>
    </source>
</evidence>
<feature type="compositionally biased region" description="Basic residues" evidence="12">
    <location>
        <begin position="994"/>
        <end position="1003"/>
    </location>
</feature>
<dbReference type="PRINTS" id="PR00066">
    <property type="entry name" value="XRODRMPGMNTG"/>
</dbReference>
<dbReference type="GO" id="GO:0003697">
    <property type="term" value="F:single-stranded DNA binding"/>
    <property type="evidence" value="ECO:0007669"/>
    <property type="project" value="InterPro"/>
</dbReference>
<dbReference type="PANTHER" id="PTHR16171">
    <property type="entry name" value="DNA REPAIR PROTEIN COMPLEMENTING XP-G CELLS-RELATED"/>
    <property type="match status" value="1"/>
</dbReference>
<proteinExistence type="inferred from homology"/>
<keyword evidence="6" id="KW-0255">Endonuclease</keyword>
<evidence type="ECO:0000256" key="9">
    <source>
        <dbReference type="ARBA" id="ARBA00022842"/>
    </source>
</evidence>
<dbReference type="OMA" id="PNSMDFS"/>
<evidence type="ECO:0000256" key="4">
    <source>
        <dbReference type="ARBA" id="ARBA00022722"/>
    </source>
</evidence>
<evidence type="ECO:0000256" key="8">
    <source>
        <dbReference type="ARBA" id="ARBA00022801"/>
    </source>
</evidence>
<sequence length="1377" mass="152606">MGVHGLWELLAPVGRRVSVENLTGKRLAIDASIWMVQFMKAMRDENGEMVRNAHLIGFFRRICKLLFLRTKPVFVFDGATPALKRRTVLARRRQRENAQAKIRKTAERLLLNHLKQVNLKRLAEDLKNQRQDDVGKGKKIVVGEVDNADNYSQRTEFKPASDSQEKLDEMLAASLAAEDNWTCVGDESASASGVFLEEENNEDEEQEELLLPTIQGDIDLNVISSLPPSMHLDLLAQMRERLMAENRQKYQKVKKVPEKFSELQIQSYLKTVAFRREIDEVQKSAGTRGVDGVRTSKIASETSREFIFSSSFAGNREVLASKKMEKTLNNKDEAPSELHSVPTMAFRESALSNNGSGGGLNETEEVLHANSNTYLKERCSRTMGIRMTRDLQRNLDMMKEMEQEKSDAVATGQFDGSFITRSLITGSLQPNNSQMDANSNNKNAMDHSLGFTEPAKSADKTSFQISFDSCFEEDCHDGDDEIFNNLVARKPLVVTEVDNLGFSEPFSASDFGSDWKEWTIDGSTDNKNVGEAQTKCEALPLEGTINDGSEVEWEDGVSDVAQDAAFHLVEHRKAASRGVLEEEAQLQEAIKRSLQNVQGAKLDYISPNTVETHSSNEVAHLSPDKIEVPQSGLFSEKVQNEIEFSCESVDAGSHGIAGEGSILTTAVTAGNHSAMLAEPVDECCECDGQPTSNYNPMEDVSSIGGNADHNISAFRTSPSLENQEADLGVNLVDYTLASVKSAPVLSDSMDDPSAPLGVLPSQGSSVNTDSNIGFLEGTTVHLYKADKMNKSEVHELNVAQREGLEASLVDELSVLNKERLNLGNEQKKLERNAESVSGEMFAECQELLQMFGLPYIIAPMEAEAQCAFLEQAGLVDGVVTDDSDVFLFGAQSVYKNIFDNRKYVETYFMKDIEHELGLSREKLIRMAMLLGSDYTEGISGIGIVNAIEVINAFPEDDGLHKFRQWIESPDPTIFDKKKGPIVNKKPSTLDKKGRMQKKKGFKKHGNDVSCSASALDQQDDSDHNDEGTVDHVLALKQIFMDKHRNVSKNWHVPSSFPSDAVISAYTSPTLDTSTEPFSHGRVDHPVLRRLCLEKFGWSYQKTDELLLPVLKEYNKKETQLRLEAFYSFNEKFAKIRSKRIKKAVKGITGKNSPKDVLQRVSRSNRSEDLSDTDKPAEAEYSVEDGSTSNGVSPLEGTSSKKVSSKRKAGKESASTEEVNIETEKVNIESPVSAEDLGNASKASPVIRRGRQRVSGTGGLSRKRSKLSDYSEQGDVEGSIEKSPRTDIHKKPEKIRRLTRNRNSVNYPSDDVDVDEVDKFAKQIEEECAEKAQVNQQCTPCPRDVGPLDIDQNGTPLTVDVSGDYLRMGGGFCIDEGE</sequence>
<keyword evidence="8" id="KW-0378">Hydrolase</keyword>
<feature type="region of interest" description="Disordered" evidence="12">
    <location>
        <begin position="976"/>
        <end position="1025"/>
    </location>
</feature>
<dbReference type="PROSITE" id="PS00842">
    <property type="entry name" value="XPG_2"/>
    <property type="match status" value="1"/>
</dbReference>
<dbReference type="CDD" id="cd09904">
    <property type="entry name" value="H3TH_XPG"/>
    <property type="match status" value="1"/>
</dbReference>